<dbReference type="InterPro" id="IPR011008">
    <property type="entry name" value="Dimeric_a/b-barrel"/>
</dbReference>
<dbReference type="PANTHER" id="PTHR30154:SF34">
    <property type="entry name" value="TRANSCRIPTIONAL REGULATOR AZLB"/>
    <property type="match status" value="1"/>
</dbReference>
<name>A0ABU3SDA1_9HYPH</name>
<dbReference type="Proteomes" id="UP001254257">
    <property type="component" value="Unassembled WGS sequence"/>
</dbReference>
<dbReference type="InterPro" id="IPR000485">
    <property type="entry name" value="AsnC-type_HTH_dom"/>
</dbReference>
<dbReference type="Gene3D" id="3.30.70.920">
    <property type="match status" value="1"/>
</dbReference>
<dbReference type="PROSITE" id="PS50956">
    <property type="entry name" value="HTH_ASNC_2"/>
    <property type="match status" value="1"/>
</dbReference>
<evidence type="ECO:0000256" key="3">
    <source>
        <dbReference type="ARBA" id="ARBA00023163"/>
    </source>
</evidence>
<comment type="caution">
    <text evidence="5">The sequence shown here is derived from an EMBL/GenBank/DDBJ whole genome shotgun (WGS) entry which is preliminary data.</text>
</comment>
<reference evidence="5 6" key="1">
    <citation type="submission" date="2023-09" db="EMBL/GenBank/DDBJ databases">
        <title>Whole genome shotgun sequencing (WGS) of Bosea sp. ZW T0_25, isolated from stored onions (Allium cepa).</title>
        <authorList>
            <person name="Stoll D.A."/>
            <person name="Huch M."/>
        </authorList>
    </citation>
    <scope>NUCLEOTIDE SEQUENCE [LARGE SCALE GENOMIC DNA]</scope>
    <source>
        <strain evidence="5 6">ZW T0_25</strain>
    </source>
</reference>
<dbReference type="SUPFAM" id="SSF46785">
    <property type="entry name" value="Winged helix' DNA-binding domain"/>
    <property type="match status" value="1"/>
</dbReference>
<dbReference type="PROSITE" id="PS00519">
    <property type="entry name" value="HTH_ASNC_1"/>
    <property type="match status" value="1"/>
</dbReference>
<sequence length="156" mass="17717">MEQIMLDSTDRRMLALLQEDGRITNHDLSQRVGLSPTPCLRRLKRLEESGVIKGYSAIVDPKAYGLPFSVFVSVRLSQQTQEHIAEFEKAVESWPEVAECYLMTGSQDYLLRVLTDGIEGYERFLKLKVTRLKCIQSVESNFALATIKKRVGLPPL</sequence>
<organism evidence="5 6">
    <name type="scientific">Bosea rubneri</name>
    <dbReference type="NCBI Taxonomy" id="3075434"/>
    <lineage>
        <taxon>Bacteria</taxon>
        <taxon>Pseudomonadati</taxon>
        <taxon>Pseudomonadota</taxon>
        <taxon>Alphaproteobacteria</taxon>
        <taxon>Hyphomicrobiales</taxon>
        <taxon>Boseaceae</taxon>
        <taxon>Bosea</taxon>
    </lineage>
</organism>
<protein>
    <submittedName>
        <fullName evidence="5">Lrp/AsnC family transcriptional regulator</fullName>
    </submittedName>
</protein>
<dbReference type="EMBL" id="JAWDID010000048">
    <property type="protein sequence ID" value="MDU0342763.1"/>
    <property type="molecule type" value="Genomic_DNA"/>
</dbReference>
<keyword evidence="1" id="KW-0805">Transcription regulation</keyword>
<evidence type="ECO:0000313" key="6">
    <source>
        <dbReference type="Proteomes" id="UP001254257"/>
    </source>
</evidence>
<dbReference type="InterPro" id="IPR036390">
    <property type="entry name" value="WH_DNA-bd_sf"/>
</dbReference>
<accession>A0ABU3SDA1</accession>
<dbReference type="SMART" id="SM00344">
    <property type="entry name" value="HTH_ASNC"/>
    <property type="match status" value="1"/>
</dbReference>
<dbReference type="Pfam" id="PF13412">
    <property type="entry name" value="HTH_24"/>
    <property type="match status" value="1"/>
</dbReference>
<dbReference type="RefSeq" id="WP_316020524.1">
    <property type="nucleotide sequence ID" value="NZ_JAWDID010000048.1"/>
</dbReference>
<dbReference type="PANTHER" id="PTHR30154">
    <property type="entry name" value="LEUCINE-RESPONSIVE REGULATORY PROTEIN"/>
    <property type="match status" value="1"/>
</dbReference>
<feature type="domain" description="HTH asnC-type" evidence="4">
    <location>
        <begin position="6"/>
        <end position="67"/>
    </location>
</feature>
<dbReference type="CDD" id="cd00090">
    <property type="entry name" value="HTH_ARSR"/>
    <property type="match status" value="1"/>
</dbReference>
<evidence type="ECO:0000259" key="4">
    <source>
        <dbReference type="PROSITE" id="PS50956"/>
    </source>
</evidence>
<dbReference type="InterPro" id="IPR019887">
    <property type="entry name" value="Tscrpt_reg_AsnC/Lrp_C"/>
</dbReference>
<evidence type="ECO:0000313" key="5">
    <source>
        <dbReference type="EMBL" id="MDU0342763.1"/>
    </source>
</evidence>
<dbReference type="Gene3D" id="1.10.10.10">
    <property type="entry name" value="Winged helix-like DNA-binding domain superfamily/Winged helix DNA-binding domain"/>
    <property type="match status" value="1"/>
</dbReference>
<dbReference type="Pfam" id="PF01037">
    <property type="entry name" value="AsnC_trans_reg"/>
    <property type="match status" value="1"/>
</dbReference>
<keyword evidence="2" id="KW-0238">DNA-binding</keyword>
<keyword evidence="3" id="KW-0804">Transcription</keyword>
<evidence type="ECO:0000256" key="1">
    <source>
        <dbReference type="ARBA" id="ARBA00023015"/>
    </source>
</evidence>
<dbReference type="InterPro" id="IPR011991">
    <property type="entry name" value="ArsR-like_HTH"/>
</dbReference>
<dbReference type="InterPro" id="IPR019885">
    <property type="entry name" value="Tscrpt_reg_HTH_AsnC-type_CS"/>
</dbReference>
<proteinExistence type="predicted"/>
<gene>
    <name evidence="5" type="ORF">RKE40_22925</name>
</gene>
<evidence type="ECO:0000256" key="2">
    <source>
        <dbReference type="ARBA" id="ARBA00023125"/>
    </source>
</evidence>
<dbReference type="InterPro" id="IPR019888">
    <property type="entry name" value="Tscrpt_reg_AsnC-like"/>
</dbReference>
<dbReference type="InterPro" id="IPR036388">
    <property type="entry name" value="WH-like_DNA-bd_sf"/>
</dbReference>
<keyword evidence="6" id="KW-1185">Reference proteome</keyword>
<dbReference type="SUPFAM" id="SSF54909">
    <property type="entry name" value="Dimeric alpha+beta barrel"/>
    <property type="match status" value="1"/>
</dbReference>
<dbReference type="PRINTS" id="PR00033">
    <property type="entry name" value="HTHASNC"/>
</dbReference>